<name>A0A0S4JMH8_BODSA</name>
<feature type="compositionally biased region" description="Basic residues" evidence="1">
    <location>
        <begin position="20"/>
        <end position="30"/>
    </location>
</feature>
<proteinExistence type="predicted"/>
<dbReference type="AlphaFoldDB" id="A0A0S4JMH8"/>
<evidence type="ECO:0000256" key="1">
    <source>
        <dbReference type="SAM" id="MobiDB-lite"/>
    </source>
</evidence>
<dbReference type="VEuPathDB" id="TriTrypDB:BSAL_30260"/>
<protein>
    <submittedName>
        <fullName evidence="2">Uncharacterized protein</fullName>
    </submittedName>
</protein>
<reference evidence="3" key="1">
    <citation type="submission" date="2015-09" db="EMBL/GenBank/DDBJ databases">
        <authorList>
            <consortium name="Pathogen Informatics"/>
        </authorList>
    </citation>
    <scope>NUCLEOTIDE SEQUENCE [LARGE SCALE GENOMIC DNA]</scope>
    <source>
        <strain evidence="3">Lake Konstanz</strain>
    </source>
</reference>
<dbReference type="Proteomes" id="UP000051952">
    <property type="component" value="Unassembled WGS sequence"/>
</dbReference>
<accession>A0A0S4JMH8</accession>
<feature type="region of interest" description="Disordered" evidence="1">
    <location>
        <begin position="1"/>
        <end position="36"/>
    </location>
</feature>
<dbReference type="EMBL" id="CYKH01001890">
    <property type="protein sequence ID" value="CUG91112.1"/>
    <property type="molecule type" value="Genomic_DNA"/>
</dbReference>
<sequence>MCDACTTRNETKQSKEMRKNTKKKLSKSARRVTMEEEGNLADTPFFKSSTEICSQIYPPTIPNKKIVVCQAVNKEETFVQHAEGTGRFNLLPRQVELRPSLQRKQNQENRVQFGRSRRRSSLILYVYSCFLPRSQERAVCPGKHTLEEVVRRFALLFCLWSTTYKI</sequence>
<feature type="compositionally biased region" description="Basic and acidic residues" evidence="1">
    <location>
        <begin position="9"/>
        <end position="19"/>
    </location>
</feature>
<evidence type="ECO:0000313" key="2">
    <source>
        <dbReference type="EMBL" id="CUG91112.1"/>
    </source>
</evidence>
<keyword evidence="3" id="KW-1185">Reference proteome</keyword>
<organism evidence="2 3">
    <name type="scientific">Bodo saltans</name>
    <name type="common">Flagellated protozoan</name>
    <dbReference type="NCBI Taxonomy" id="75058"/>
    <lineage>
        <taxon>Eukaryota</taxon>
        <taxon>Discoba</taxon>
        <taxon>Euglenozoa</taxon>
        <taxon>Kinetoplastea</taxon>
        <taxon>Metakinetoplastina</taxon>
        <taxon>Eubodonida</taxon>
        <taxon>Bodonidae</taxon>
        <taxon>Bodo</taxon>
    </lineage>
</organism>
<gene>
    <name evidence="2" type="ORF">BSAL_30260</name>
</gene>
<evidence type="ECO:0000313" key="3">
    <source>
        <dbReference type="Proteomes" id="UP000051952"/>
    </source>
</evidence>